<dbReference type="SUPFAM" id="SSF57756">
    <property type="entry name" value="Retrovirus zinc finger-like domains"/>
    <property type="match status" value="1"/>
</dbReference>
<feature type="compositionally biased region" description="Basic residues" evidence="2">
    <location>
        <begin position="74"/>
        <end position="85"/>
    </location>
</feature>
<dbReference type="Pfam" id="PF00098">
    <property type="entry name" value="zf-CCHC"/>
    <property type="match status" value="1"/>
</dbReference>
<feature type="domain" description="CCHC-type" evidence="3">
    <location>
        <begin position="41"/>
        <end position="55"/>
    </location>
</feature>
<dbReference type="EMBL" id="BFEA01000011">
    <property type="protein sequence ID" value="GBG60447.1"/>
    <property type="molecule type" value="Genomic_DNA"/>
</dbReference>
<dbReference type="Gene3D" id="4.10.60.10">
    <property type="entry name" value="Zinc finger, CCHC-type"/>
    <property type="match status" value="1"/>
</dbReference>
<comment type="caution">
    <text evidence="4">The sequence shown here is derived from an EMBL/GenBank/DDBJ whole genome shotgun (WGS) entry which is preliminary data.</text>
</comment>
<feature type="compositionally biased region" description="Polar residues" evidence="2">
    <location>
        <begin position="239"/>
        <end position="249"/>
    </location>
</feature>
<organism evidence="4 5">
    <name type="scientific">Chara braunii</name>
    <name type="common">Braun's stonewort</name>
    <dbReference type="NCBI Taxonomy" id="69332"/>
    <lineage>
        <taxon>Eukaryota</taxon>
        <taxon>Viridiplantae</taxon>
        <taxon>Streptophyta</taxon>
        <taxon>Charophyceae</taxon>
        <taxon>Charales</taxon>
        <taxon>Characeae</taxon>
        <taxon>Chara</taxon>
    </lineage>
</organism>
<dbReference type="SMART" id="SM00343">
    <property type="entry name" value="ZnF_C2HC"/>
    <property type="match status" value="1"/>
</dbReference>
<evidence type="ECO:0000313" key="4">
    <source>
        <dbReference type="EMBL" id="GBG60447.1"/>
    </source>
</evidence>
<keyword evidence="5" id="KW-1185">Reference proteome</keyword>
<evidence type="ECO:0000256" key="1">
    <source>
        <dbReference type="PROSITE-ProRule" id="PRU00047"/>
    </source>
</evidence>
<evidence type="ECO:0000256" key="2">
    <source>
        <dbReference type="SAM" id="MobiDB-lite"/>
    </source>
</evidence>
<name>A0A388JRP5_CHABU</name>
<feature type="compositionally biased region" description="Basic and acidic residues" evidence="2">
    <location>
        <begin position="128"/>
        <end position="158"/>
    </location>
</feature>
<reference evidence="4 5" key="1">
    <citation type="journal article" date="2018" name="Cell">
        <title>The Chara Genome: Secondary Complexity and Implications for Plant Terrestrialization.</title>
        <authorList>
            <person name="Nishiyama T."/>
            <person name="Sakayama H."/>
            <person name="Vries J.D."/>
            <person name="Buschmann H."/>
            <person name="Saint-Marcoux D."/>
            <person name="Ullrich K.K."/>
            <person name="Haas F.B."/>
            <person name="Vanderstraeten L."/>
            <person name="Becker D."/>
            <person name="Lang D."/>
            <person name="Vosolsobe S."/>
            <person name="Rombauts S."/>
            <person name="Wilhelmsson P.K.I."/>
            <person name="Janitza P."/>
            <person name="Kern R."/>
            <person name="Heyl A."/>
            <person name="Rumpler F."/>
            <person name="Villalobos L.I.A.C."/>
            <person name="Clay J.M."/>
            <person name="Skokan R."/>
            <person name="Toyoda A."/>
            <person name="Suzuki Y."/>
            <person name="Kagoshima H."/>
            <person name="Schijlen E."/>
            <person name="Tajeshwar N."/>
            <person name="Catarino B."/>
            <person name="Hetherington A.J."/>
            <person name="Saltykova A."/>
            <person name="Bonnot C."/>
            <person name="Breuninger H."/>
            <person name="Symeonidi A."/>
            <person name="Radhakrishnan G.V."/>
            <person name="Van Nieuwerburgh F."/>
            <person name="Deforce D."/>
            <person name="Chang C."/>
            <person name="Karol K.G."/>
            <person name="Hedrich R."/>
            <person name="Ulvskov P."/>
            <person name="Glockner G."/>
            <person name="Delwiche C.F."/>
            <person name="Petrasek J."/>
            <person name="Van de Peer Y."/>
            <person name="Friml J."/>
            <person name="Beilby M."/>
            <person name="Dolan L."/>
            <person name="Kohara Y."/>
            <person name="Sugano S."/>
            <person name="Fujiyama A."/>
            <person name="Delaux P.-M."/>
            <person name="Quint M."/>
            <person name="TheiBen G."/>
            <person name="Hagemann M."/>
            <person name="Harholt J."/>
            <person name="Dunand C."/>
            <person name="Zachgo S."/>
            <person name="Langdale J."/>
            <person name="Maumus F."/>
            <person name="Straeten D.V.D."/>
            <person name="Gould S.B."/>
            <person name="Rensing S.A."/>
        </authorList>
    </citation>
    <scope>NUCLEOTIDE SEQUENCE [LARGE SCALE GENOMIC DNA]</scope>
    <source>
        <strain evidence="4 5">S276</strain>
    </source>
</reference>
<accession>A0A388JRP5</accession>
<dbReference type="PROSITE" id="PS50158">
    <property type="entry name" value="ZF_CCHC"/>
    <property type="match status" value="1"/>
</dbReference>
<evidence type="ECO:0000313" key="5">
    <source>
        <dbReference type="Proteomes" id="UP000265515"/>
    </source>
</evidence>
<feature type="compositionally biased region" description="Basic and acidic residues" evidence="2">
    <location>
        <begin position="1"/>
        <end position="32"/>
    </location>
</feature>
<dbReference type="Gramene" id="GBG60447">
    <property type="protein sequence ID" value="GBG60447"/>
    <property type="gene ID" value="CBR_g5622"/>
</dbReference>
<keyword evidence="1" id="KW-0863">Zinc-finger</keyword>
<feature type="region of interest" description="Disordered" evidence="2">
    <location>
        <begin position="227"/>
        <end position="299"/>
    </location>
</feature>
<protein>
    <recommendedName>
        <fullName evidence="3">CCHC-type domain-containing protein</fullName>
    </recommendedName>
</protein>
<dbReference type="InterPro" id="IPR036875">
    <property type="entry name" value="Znf_CCHC_sf"/>
</dbReference>
<sequence length="387" mass="44797">MSSSDKREGRDPSSDRRDDGDRDSDRRDDRDRRSYRKPVVCYNCDEVGHYANQCPHRDRRVSSRPSTSSDTRRSHSPVRFARRRIYSPPKKDLELRDKVVELTRCMASIKKHFDAVQAKKAEKARRKLEREKEREEEQRRQEEEDEKKRQEELRCTEKQRKKAKKAKQEATLRAKMKKDVTLHAAMLMNEIKNDWINQWKAEVLPTLGGGRCDAKGKKKVEYVSGSDYHSGGSDDDSDTSVTQELSVKTSGLCITEKRKREEDVPMENSPPMELLPKRTPRGGTAKSYKAPMTRARSRRVRTPIPAKKKTAVKTPFSKLTKSTLKKSSPRGRLTPASRTLARLRYRDAVMHELKDCNVDELQRYCKDEGVPYVGKFDAIFNLADHRA</sequence>
<dbReference type="AlphaFoldDB" id="A0A388JRP5"/>
<gene>
    <name evidence="4" type="ORF">CBR_g5622</name>
</gene>
<proteinExistence type="predicted"/>
<feature type="region of interest" description="Disordered" evidence="2">
    <location>
        <begin position="1"/>
        <end position="85"/>
    </location>
</feature>
<dbReference type="GO" id="GO:0008270">
    <property type="term" value="F:zinc ion binding"/>
    <property type="evidence" value="ECO:0007669"/>
    <property type="project" value="UniProtKB-KW"/>
</dbReference>
<keyword evidence="1" id="KW-0862">Zinc</keyword>
<dbReference type="Proteomes" id="UP000265515">
    <property type="component" value="Unassembled WGS sequence"/>
</dbReference>
<dbReference type="GO" id="GO:0003676">
    <property type="term" value="F:nucleic acid binding"/>
    <property type="evidence" value="ECO:0007669"/>
    <property type="project" value="InterPro"/>
</dbReference>
<keyword evidence="1" id="KW-0479">Metal-binding</keyword>
<evidence type="ECO:0000259" key="3">
    <source>
        <dbReference type="PROSITE" id="PS50158"/>
    </source>
</evidence>
<dbReference type="InterPro" id="IPR001878">
    <property type="entry name" value="Znf_CCHC"/>
</dbReference>
<feature type="region of interest" description="Disordered" evidence="2">
    <location>
        <begin position="125"/>
        <end position="172"/>
    </location>
</feature>